<keyword evidence="1" id="KW-1133">Transmembrane helix</keyword>
<evidence type="ECO:0000313" key="4">
    <source>
        <dbReference type="Proteomes" id="UP000214646"/>
    </source>
</evidence>
<sequence>MKTSRPCHRAFTLIELLVVIAIIAILIGLLLPAVQKVREAAARARCQNNLKQVSLGLQNYHSVLAQFPTGVVGPTNMATRYTWMTTLLPYLEQTALFTSINPIFANNTVTQNAAAFATKMPTYICPSDTSATDVYATGGSRSNVVGCFSADGGMVSSDANYTYEPASAKNPSSKLTLFNYNVTRRIADVIDGTSNSAAVSEVLTGPSGLYDQRGVWWDCWGAQYSHARTPDSNIPDSVWSVVANTTYNYCGDTSNQPKRNAPCAGTSTTWAGEIYTARSYHTGGVNIGLVDGSVRFVSDSVALANWQALGSINGGEVIDGSAF</sequence>
<dbReference type="OrthoDB" id="254259at2"/>
<evidence type="ECO:0000313" key="3">
    <source>
        <dbReference type="EMBL" id="OWK45426.1"/>
    </source>
</evidence>
<dbReference type="SUPFAM" id="SSF54523">
    <property type="entry name" value="Pili subunits"/>
    <property type="match status" value="1"/>
</dbReference>
<dbReference type="NCBIfam" id="TIGR02532">
    <property type="entry name" value="IV_pilin_GFxxxE"/>
    <property type="match status" value="1"/>
</dbReference>
<keyword evidence="1" id="KW-0812">Transmembrane</keyword>
<dbReference type="Gene3D" id="3.30.700.10">
    <property type="entry name" value="Glycoprotein, Type 4 Pilin"/>
    <property type="match status" value="1"/>
</dbReference>
<keyword evidence="4" id="KW-1185">Reference proteome</keyword>
<protein>
    <recommendedName>
        <fullName evidence="2">DUF1559 domain-containing protein</fullName>
    </recommendedName>
</protein>
<dbReference type="PANTHER" id="PTHR30093:SF2">
    <property type="entry name" value="TYPE II SECRETION SYSTEM PROTEIN H"/>
    <property type="match status" value="1"/>
</dbReference>
<dbReference type="EMBL" id="NIDE01000002">
    <property type="protein sequence ID" value="OWK45426.1"/>
    <property type="molecule type" value="Genomic_DNA"/>
</dbReference>
<dbReference type="InterPro" id="IPR045584">
    <property type="entry name" value="Pilin-like"/>
</dbReference>
<keyword evidence="1" id="KW-0472">Membrane</keyword>
<accession>A0A225E5P2</accession>
<comment type="caution">
    <text evidence="3">The sequence shown here is derived from an EMBL/GenBank/DDBJ whole genome shotgun (WGS) entry which is preliminary data.</text>
</comment>
<organism evidence="3 4">
    <name type="scientific">Fimbriiglobus ruber</name>
    <dbReference type="NCBI Taxonomy" id="1908690"/>
    <lineage>
        <taxon>Bacteria</taxon>
        <taxon>Pseudomonadati</taxon>
        <taxon>Planctomycetota</taxon>
        <taxon>Planctomycetia</taxon>
        <taxon>Gemmatales</taxon>
        <taxon>Gemmataceae</taxon>
        <taxon>Fimbriiglobus</taxon>
    </lineage>
</organism>
<feature type="transmembrane region" description="Helical" evidence="1">
    <location>
        <begin position="12"/>
        <end position="34"/>
    </location>
</feature>
<evidence type="ECO:0000259" key="2">
    <source>
        <dbReference type="Pfam" id="PF07596"/>
    </source>
</evidence>
<dbReference type="InterPro" id="IPR027558">
    <property type="entry name" value="Pre_pil_HX9DG_C"/>
</dbReference>
<dbReference type="NCBIfam" id="TIGR04294">
    <property type="entry name" value="pre_pil_HX9DG"/>
    <property type="match status" value="1"/>
</dbReference>
<proteinExistence type="predicted"/>
<name>A0A225E5P2_9BACT</name>
<dbReference type="RefSeq" id="WP_088253161.1">
    <property type="nucleotide sequence ID" value="NZ_NIDE01000002.1"/>
</dbReference>
<feature type="domain" description="DUF1559" evidence="2">
    <location>
        <begin position="35"/>
        <end position="302"/>
    </location>
</feature>
<reference evidence="4" key="1">
    <citation type="submission" date="2017-06" db="EMBL/GenBank/DDBJ databases">
        <title>Genome analysis of Fimbriiglobus ruber SP5, the first member of the order Planctomycetales with confirmed chitinolytic capability.</title>
        <authorList>
            <person name="Ravin N.V."/>
            <person name="Rakitin A.L."/>
            <person name="Ivanova A.A."/>
            <person name="Beletsky A.V."/>
            <person name="Kulichevskaya I.S."/>
            <person name="Mardanov A.V."/>
            <person name="Dedysh S.N."/>
        </authorList>
    </citation>
    <scope>NUCLEOTIDE SEQUENCE [LARGE SCALE GENOMIC DNA]</scope>
    <source>
        <strain evidence="4">SP5</strain>
    </source>
</reference>
<dbReference type="PANTHER" id="PTHR30093">
    <property type="entry name" value="GENERAL SECRETION PATHWAY PROTEIN G"/>
    <property type="match status" value="1"/>
</dbReference>
<dbReference type="AlphaFoldDB" id="A0A225E5P2"/>
<evidence type="ECO:0000256" key="1">
    <source>
        <dbReference type="SAM" id="Phobius"/>
    </source>
</evidence>
<dbReference type="InterPro" id="IPR011453">
    <property type="entry name" value="DUF1559"/>
</dbReference>
<dbReference type="Pfam" id="PF07963">
    <property type="entry name" value="N_methyl"/>
    <property type="match status" value="1"/>
</dbReference>
<gene>
    <name evidence="3" type="ORF">FRUB_01757</name>
</gene>
<dbReference type="InterPro" id="IPR012902">
    <property type="entry name" value="N_methyl_site"/>
</dbReference>
<dbReference type="Proteomes" id="UP000214646">
    <property type="component" value="Unassembled WGS sequence"/>
</dbReference>
<dbReference type="Pfam" id="PF07596">
    <property type="entry name" value="SBP_bac_10"/>
    <property type="match status" value="1"/>
</dbReference>